<evidence type="ECO:0000256" key="5">
    <source>
        <dbReference type="ARBA" id="ARBA00022989"/>
    </source>
</evidence>
<protein>
    <recommendedName>
        <fullName evidence="9">GP-PDE domain-containing protein</fullName>
    </recommendedName>
</protein>
<feature type="transmembrane region" description="Helical" evidence="8">
    <location>
        <begin position="120"/>
        <end position="136"/>
    </location>
</feature>
<dbReference type="AlphaFoldDB" id="A0AAV7V8C0"/>
<dbReference type="PROSITE" id="PS51704">
    <property type="entry name" value="GP_PDE"/>
    <property type="match status" value="1"/>
</dbReference>
<dbReference type="GO" id="GO:0008889">
    <property type="term" value="F:glycerophosphodiester phosphodiesterase activity"/>
    <property type="evidence" value="ECO:0007669"/>
    <property type="project" value="TreeGrafter"/>
</dbReference>
<dbReference type="PANTHER" id="PTHR23344:SF1">
    <property type="entry name" value="GLYCEROPHOSPHOINOSITOL INOSITOLPHOSPHODIESTERASE GDPD2"/>
    <property type="match status" value="1"/>
</dbReference>
<gene>
    <name evidence="10" type="ORF">NDU88_000723</name>
</gene>
<proteinExistence type="inferred from homology"/>
<dbReference type="GO" id="GO:0005886">
    <property type="term" value="C:plasma membrane"/>
    <property type="evidence" value="ECO:0007669"/>
    <property type="project" value="TreeGrafter"/>
</dbReference>
<evidence type="ECO:0000256" key="6">
    <source>
        <dbReference type="ARBA" id="ARBA00023136"/>
    </source>
</evidence>
<keyword evidence="7" id="KW-0325">Glycoprotein</keyword>
<evidence type="ECO:0000256" key="7">
    <source>
        <dbReference type="ARBA" id="ARBA00023180"/>
    </source>
</evidence>
<keyword evidence="5 8" id="KW-1133">Transmembrane helix</keyword>
<evidence type="ECO:0000259" key="9">
    <source>
        <dbReference type="PROSITE" id="PS51704"/>
    </source>
</evidence>
<evidence type="ECO:0000256" key="8">
    <source>
        <dbReference type="SAM" id="Phobius"/>
    </source>
</evidence>
<dbReference type="Gene3D" id="3.20.20.190">
    <property type="entry name" value="Phosphatidylinositol (PI) phosphodiesterase"/>
    <property type="match status" value="1"/>
</dbReference>
<organism evidence="10 11">
    <name type="scientific">Pleurodeles waltl</name>
    <name type="common">Iberian ribbed newt</name>
    <dbReference type="NCBI Taxonomy" id="8319"/>
    <lineage>
        <taxon>Eukaryota</taxon>
        <taxon>Metazoa</taxon>
        <taxon>Chordata</taxon>
        <taxon>Craniata</taxon>
        <taxon>Vertebrata</taxon>
        <taxon>Euteleostomi</taxon>
        <taxon>Amphibia</taxon>
        <taxon>Batrachia</taxon>
        <taxon>Caudata</taxon>
        <taxon>Salamandroidea</taxon>
        <taxon>Salamandridae</taxon>
        <taxon>Pleurodelinae</taxon>
        <taxon>Pleurodeles</taxon>
    </lineage>
</organism>
<feature type="domain" description="GP-PDE" evidence="9">
    <location>
        <begin position="222"/>
        <end position="478"/>
    </location>
</feature>
<evidence type="ECO:0000313" key="11">
    <source>
        <dbReference type="Proteomes" id="UP001066276"/>
    </source>
</evidence>
<dbReference type="Proteomes" id="UP001066276">
    <property type="component" value="Chromosome 2_1"/>
</dbReference>
<evidence type="ECO:0000256" key="3">
    <source>
        <dbReference type="ARBA" id="ARBA00022692"/>
    </source>
</evidence>
<dbReference type="PANTHER" id="PTHR23344">
    <property type="entry name" value="GLYCEROPHOSPHORYL DIESTER PHOSPHODIESTERASE"/>
    <property type="match status" value="1"/>
</dbReference>
<dbReference type="Pfam" id="PF03009">
    <property type="entry name" value="GDPD"/>
    <property type="match status" value="1"/>
</dbReference>
<feature type="transmembrane region" description="Helical" evidence="8">
    <location>
        <begin position="156"/>
        <end position="174"/>
    </location>
</feature>
<evidence type="ECO:0000256" key="2">
    <source>
        <dbReference type="ARBA" id="ARBA00007277"/>
    </source>
</evidence>
<dbReference type="GO" id="GO:0006629">
    <property type="term" value="P:lipid metabolic process"/>
    <property type="evidence" value="ECO:0007669"/>
    <property type="project" value="InterPro"/>
</dbReference>
<comment type="caution">
    <text evidence="10">The sequence shown here is derived from an EMBL/GenBank/DDBJ whole genome shotgun (WGS) entry which is preliminary data.</text>
</comment>
<reference evidence="10" key="1">
    <citation type="journal article" date="2022" name="bioRxiv">
        <title>Sequencing and chromosome-scale assembly of the giantPleurodeles waltlgenome.</title>
        <authorList>
            <person name="Brown T."/>
            <person name="Elewa A."/>
            <person name="Iarovenko S."/>
            <person name="Subramanian E."/>
            <person name="Araus A.J."/>
            <person name="Petzold A."/>
            <person name="Susuki M."/>
            <person name="Suzuki K.-i.T."/>
            <person name="Hayashi T."/>
            <person name="Toyoda A."/>
            <person name="Oliveira C."/>
            <person name="Osipova E."/>
            <person name="Leigh N.D."/>
            <person name="Simon A."/>
            <person name="Yun M.H."/>
        </authorList>
    </citation>
    <scope>NUCLEOTIDE SEQUENCE</scope>
    <source>
        <strain evidence="10">20211129_DDA</strain>
        <tissue evidence="10">Liver</tissue>
    </source>
</reference>
<name>A0AAV7V8C0_PLEWA</name>
<keyword evidence="4" id="KW-0378">Hydrolase</keyword>
<feature type="transmembrane region" description="Helical" evidence="8">
    <location>
        <begin position="186"/>
        <end position="207"/>
    </location>
</feature>
<evidence type="ECO:0000256" key="1">
    <source>
        <dbReference type="ARBA" id="ARBA00004141"/>
    </source>
</evidence>
<feature type="transmembrane region" description="Helical" evidence="8">
    <location>
        <begin position="490"/>
        <end position="510"/>
    </location>
</feature>
<keyword evidence="6 8" id="KW-0472">Membrane</keyword>
<comment type="subcellular location">
    <subcellularLocation>
        <location evidence="1">Membrane</location>
        <topology evidence="1">Multi-pass membrane protein</topology>
    </subcellularLocation>
</comment>
<comment type="similarity">
    <text evidence="2">Belongs to the glycerophosphoryl diester phosphodiesterase family.</text>
</comment>
<dbReference type="InterPro" id="IPR030395">
    <property type="entry name" value="GP_PDE_dom"/>
</dbReference>
<keyword evidence="11" id="KW-1185">Reference proteome</keyword>
<evidence type="ECO:0000313" key="10">
    <source>
        <dbReference type="EMBL" id="KAJ1196859.1"/>
    </source>
</evidence>
<feature type="transmembrane region" description="Helical" evidence="8">
    <location>
        <begin position="36"/>
        <end position="60"/>
    </location>
</feature>
<keyword evidence="3 8" id="KW-0812">Transmembrane</keyword>
<accession>A0AAV7V8C0</accession>
<dbReference type="SUPFAM" id="SSF51695">
    <property type="entry name" value="PLC-like phosphodiesterases"/>
    <property type="match status" value="1"/>
</dbReference>
<sequence>MVSCGCRQLCVTCFRGFHNCQWKESKEKQKTSKCDGFWFLLLLAIVVFTLAWLYVSLIVLNDMHSFNEHIFRTQSLWLDWTIVFIVVASVLVTYSSLLLVLSAGVMFCGQPLKMHWFHKILLALTAAIIIAGFVGLDIKWHEEWTSLYVSFQATAPFLHIGAVVGVTLLAWIVADRFFRTESKGLKALMLLCYICVVIALYLAPLLIRSPCIMEPNQLPNKPRLMGHRGAPMVAPENTMMSFQKTVDCGASVFESDVMVSMDGVPFLMHDDKLTRTTNVAQVFPDRAQENCSWFSWQELQQLNAGEWFLQRPPFTIESSLSTVNRNEVLKQKIPSLEELLRSAGDHNMSVMFDLRPPHERHPYNQTYVNVTVDTILKSNIRQDLILWLPDDFREEVKLMAPGFQQIYGRRRSWNDTEPLMKVNLSFKNLSTEEIRAYRQDNVSVNIFVVNKPWLFSILWCAGVDSITTNACHILKDMDGPSWLISPDTYLMIWVVTDGVSFLLIVWAFVLRRKCCKRDSAAGAETAVLLTQIHNIAA</sequence>
<dbReference type="EMBL" id="JANPWB010000003">
    <property type="protein sequence ID" value="KAJ1196859.1"/>
    <property type="molecule type" value="Genomic_DNA"/>
</dbReference>
<evidence type="ECO:0000256" key="4">
    <source>
        <dbReference type="ARBA" id="ARBA00022801"/>
    </source>
</evidence>
<dbReference type="InterPro" id="IPR017946">
    <property type="entry name" value="PLC-like_Pdiesterase_TIM-brl"/>
</dbReference>
<feature type="transmembrane region" description="Helical" evidence="8">
    <location>
        <begin position="80"/>
        <end position="108"/>
    </location>
</feature>